<dbReference type="GO" id="GO:0000136">
    <property type="term" value="C:mannan polymerase complex"/>
    <property type="evidence" value="ECO:0007669"/>
    <property type="project" value="TreeGrafter"/>
</dbReference>
<keyword evidence="2" id="KW-0328">Glycosyltransferase</keyword>
<keyword evidence="5" id="KW-0472">Membrane</keyword>
<evidence type="ECO:0000256" key="2">
    <source>
        <dbReference type="ARBA" id="ARBA00022676"/>
    </source>
</evidence>
<sequence>MHFAYPPRKSSNPPPYFPKGSRSPFLRRNRLQTIALCAVGGFLLFFLVSKLFGSSPESIPSGTPPVVLVTVIEPERSHELSDKIKENRRQYAELHGYATFFANNTDYDLDKSPKSWSRVPAMRHAMTEYPHSTFFFYLDENALITNHEVDLIDDIMEKSKLESLMRTNIPVVPPDSVIKTFAHLKGDRIDLVLTQDKEGLAHDSFIMRRGDWAKYFLDAWFDPLYRSYNFQKAEAHALEHLVQWHGTILAKLALVKQNVMNSYADPIREQASDAGAAREGDFVTYFGLCDNPPRNCENEMQPYIDKATRQYNKMN</sequence>
<accession>A0A9P4II74</accession>
<evidence type="ECO:0000256" key="1">
    <source>
        <dbReference type="ARBA" id="ARBA00005664"/>
    </source>
</evidence>
<organism evidence="6 7">
    <name type="scientific">Rhizodiscina lignyota</name>
    <dbReference type="NCBI Taxonomy" id="1504668"/>
    <lineage>
        <taxon>Eukaryota</taxon>
        <taxon>Fungi</taxon>
        <taxon>Dikarya</taxon>
        <taxon>Ascomycota</taxon>
        <taxon>Pezizomycotina</taxon>
        <taxon>Dothideomycetes</taxon>
        <taxon>Pleosporomycetidae</taxon>
        <taxon>Aulographales</taxon>
        <taxon>Rhizodiscinaceae</taxon>
        <taxon>Rhizodiscina</taxon>
    </lineage>
</organism>
<keyword evidence="3" id="KW-0808">Transferase</keyword>
<dbReference type="InterPro" id="IPR029044">
    <property type="entry name" value="Nucleotide-diphossugar_trans"/>
</dbReference>
<comment type="similarity">
    <text evidence="1">Belongs to the glycosyltransferase 34 family.</text>
</comment>
<dbReference type="AlphaFoldDB" id="A0A9P4II74"/>
<evidence type="ECO:0000256" key="3">
    <source>
        <dbReference type="ARBA" id="ARBA00022679"/>
    </source>
</evidence>
<dbReference type="Pfam" id="PF05637">
    <property type="entry name" value="Glyco_transf_34"/>
    <property type="match status" value="1"/>
</dbReference>
<evidence type="ECO:0000256" key="5">
    <source>
        <dbReference type="SAM" id="Phobius"/>
    </source>
</evidence>
<comment type="caution">
    <text evidence="6">The sequence shown here is derived from an EMBL/GenBank/DDBJ whole genome shotgun (WGS) entry which is preliminary data.</text>
</comment>
<dbReference type="OrthoDB" id="205108at2759"/>
<feature type="region of interest" description="Disordered" evidence="4">
    <location>
        <begin position="1"/>
        <end position="21"/>
    </location>
</feature>
<dbReference type="PANTHER" id="PTHR31306">
    <property type="entry name" value="ALPHA-1,6-MANNOSYLTRANSFERASE MNN11-RELATED"/>
    <property type="match status" value="1"/>
</dbReference>
<reference evidence="6" key="1">
    <citation type="journal article" date="2020" name="Stud. Mycol.">
        <title>101 Dothideomycetes genomes: a test case for predicting lifestyles and emergence of pathogens.</title>
        <authorList>
            <person name="Haridas S."/>
            <person name="Albert R."/>
            <person name="Binder M."/>
            <person name="Bloem J."/>
            <person name="Labutti K."/>
            <person name="Salamov A."/>
            <person name="Andreopoulos B."/>
            <person name="Baker S."/>
            <person name="Barry K."/>
            <person name="Bills G."/>
            <person name="Bluhm B."/>
            <person name="Cannon C."/>
            <person name="Castanera R."/>
            <person name="Culley D."/>
            <person name="Daum C."/>
            <person name="Ezra D."/>
            <person name="Gonzalez J."/>
            <person name="Henrissat B."/>
            <person name="Kuo A."/>
            <person name="Liang C."/>
            <person name="Lipzen A."/>
            <person name="Lutzoni F."/>
            <person name="Magnuson J."/>
            <person name="Mondo S."/>
            <person name="Nolan M."/>
            <person name="Ohm R."/>
            <person name="Pangilinan J."/>
            <person name="Park H.-J."/>
            <person name="Ramirez L."/>
            <person name="Alfaro M."/>
            <person name="Sun H."/>
            <person name="Tritt A."/>
            <person name="Yoshinaga Y."/>
            <person name="Zwiers L.-H."/>
            <person name="Turgeon B."/>
            <person name="Goodwin S."/>
            <person name="Spatafora J."/>
            <person name="Crous P."/>
            <person name="Grigoriev I."/>
        </authorList>
    </citation>
    <scope>NUCLEOTIDE SEQUENCE</scope>
    <source>
        <strain evidence="6">CBS 133067</strain>
    </source>
</reference>
<keyword evidence="5" id="KW-1133">Transmembrane helix</keyword>
<protein>
    <submittedName>
        <fullName evidence="6">Glycosyltransferase family 34 protein</fullName>
    </submittedName>
</protein>
<dbReference type="FunFam" id="3.90.550.10:FF:000149">
    <property type="entry name" value="Alpha-1,6-mannosyltransferase subunit"/>
    <property type="match status" value="1"/>
</dbReference>
<keyword evidence="7" id="KW-1185">Reference proteome</keyword>
<dbReference type="PANTHER" id="PTHR31306:SF10">
    <property type="entry name" value="ALPHA-1,6-MANNOSYLTRANSFERASE MNN11-RELATED"/>
    <property type="match status" value="1"/>
</dbReference>
<keyword evidence="5" id="KW-0812">Transmembrane</keyword>
<proteinExistence type="inferred from homology"/>
<name>A0A9P4II74_9PEZI</name>
<dbReference type="EMBL" id="ML978125">
    <property type="protein sequence ID" value="KAF2100102.1"/>
    <property type="molecule type" value="Genomic_DNA"/>
</dbReference>
<dbReference type="InterPro" id="IPR008630">
    <property type="entry name" value="Glyco_trans_34"/>
</dbReference>
<evidence type="ECO:0000313" key="7">
    <source>
        <dbReference type="Proteomes" id="UP000799772"/>
    </source>
</evidence>
<dbReference type="GO" id="GO:0006487">
    <property type="term" value="P:protein N-linked glycosylation"/>
    <property type="evidence" value="ECO:0007669"/>
    <property type="project" value="TreeGrafter"/>
</dbReference>
<dbReference type="GO" id="GO:0000009">
    <property type="term" value="F:alpha-1,6-mannosyltransferase activity"/>
    <property type="evidence" value="ECO:0007669"/>
    <property type="project" value="TreeGrafter"/>
</dbReference>
<feature type="transmembrane region" description="Helical" evidence="5">
    <location>
        <begin position="31"/>
        <end position="52"/>
    </location>
</feature>
<evidence type="ECO:0000313" key="6">
    <source>
        <dbReference type="EMBL" id="KAF2100102.1"/>
    </source>
</evidence>
<evidence type="ECO:0000256" key="4">
    <source>
        <dbReference type="SAM" id="MobiDB-lite"/>
    </source>
</evidence>
<dbReference type="Gene3D" id="3.90.550.10">
    <property type="entry name" value="Spore Coat Polysaccharide Biosynthesis Protein SpsA, Chain A"/>
    <property type="match status" value="1"/>
</dbReference>
<dbReference type="Proteomes" id="UP000799772">
    <property type="component" value="Unassembled WGS sequence"/>
</dbReference>
<gene>
    <name evidence="6" type="ORF">NA57DRAFT_56029</name>
</gene>